<dbReference type="Proteomes" id="UP000077202">
    <property type="component" value="Unassembled WGS sequence"/>
</dbReference>
<organism evidence="1 2">
    <name type="scientific">Marchantia polymorpha subsp. ruderalis</name>
    <dbReference type="NCBI Taxonomy" id="1480154"/>
    <lineage>
        <taxon>Eukaryota</taxon>
        <taxon>Viridiplantae</taxon>
        <taxon>Streptophyta</taxon>
        <taxon>Embryophyta</taxon>
        <taxon>Marchantiophyta</taxon>
        <taxon>Marchantiopsida</taxon>
        <taxon>Marchantiidae</taxon>
        <taxon>Marchantiales</taxon>
        <taxon>Marchantiaceae</taxon>
        <taxon>Marchantia</taxon>
    </lineage>
</organism>
<name>A0A176VWZ3_MARPO</name>
<evidence type="ECO:0000313" key="1">
    <source>
        <dbReference type="EMBL" id="OAE24406.1"/>
    </source>
</evidence>
<dbReference type="AlphaFoldDB" id="A0A176VWZ3"/>
<sequence>MLRDSDDDANGMGRGFRRAFSNRVNLKLGCLLTEAFDGLILVGQSVSSVVVLLEQVIKDDANDFGIRLNSIGISWHVIEVIEVDSVSYGQTST</sequence>
<accession>A0A176VWZ3</accession>
<evidence type="ECO:0000313" key="2">
    <source>
        <dbReference type="Proteomes" id="UP000077202"/>
    </source>
</evidence>
<comment type="caution">
    <text evidence="1">The sequence shown here is derived from an EMBL/GenBank/DDBJ whole genome shotgun (WGS) entry which is preliminary data.</text>
</comment>
<keyword evidence="2" id="KW-1185">Reference proteome</keyword>
<gene>
    <name evidence="1" type="ORF">AXG93_4530s1080</name>
</gene>
<protein>
    <submittedName>
        <fullName evidence="1">Uncharacterized protein</fullName>
    </submittedName>
</protein>
<dbReference type="EMBL" id="LVLJ01002607">
    <property type="protein sequence ID" value="OAE24406.1"/>
    <property type="molecule type" value="Genomic_DNA"/>
</dbReference>
<proteinExistence type="predicted"/>
<reference evidence="1" key="1">
    <citation type="submission" date="2016-03" db="EMBL/GenBank/DDBJ databases">
        <title>Mechanisms controlling the formation of the plant cell surface in tip-growing cells are functionally conserved among land plants.</title>
        <authorList>
            <person name="Honkanen S."/>
            <person name="Jones V.A."/>
            <person name="Morieri G."/>
            <person name="Champion C."/>
            <person name="Hetherington A.J."/>
            <person name="Kelly S."/>
            <person name="Saint-Marcoux D."/>
            <person name="Proust H."/>
            <person name="Prescott H."/>
            <person name="Dolan L."/>
        </authorList>
    </citation>
    <scope>NUCLEOTIDE SEQUENCE [LARGE SCALE GENOMIC DNA]</scope>
    <source>
        <tissue evidence="1">Whole gametophyte</tissue>
    </source>
</reference>